<comment type="caution">
    <text evidence="2">The sequence shown here is derived from an EMBL/GenBank/DDBJ whole genome shotgun (WGS) entry which is preliminary data.</text>
</comment>
<dbReference type="InterPro" id="IPR037523">
    <property type="entry name" value="VOC_core"/>
</dbReference>
<dbReference type="AlphaFoldDB" id="A0A4U0S2K5"/>
<evidence type="ECO:0000313" key="2">
    <source>
        <dbReference type="EMBL" id="TKA03144.1"/>
    </source>
</evidence>
<name>A0A4U0S2K5_9ACTN</name>
<dbReference type="OrthoDB" id="333547at2"/>
<keyword evidence="3" id="KW-1185">Reference proteome</keyword>
<dbReference type="Gene3D" id="3.10.180.10">
    <property type="entry name" value="2,3-Dihydroxybiphenyl 1,2-Dioxygenase, domain 1"/>
    <property type="match status" value="1"/>
</dbReference>
<dbReference type="EMBL" id="SUMC01000056">
    <property type="protein sequence ID" value="TKA03144.1"/>
    <property type="molecule type" value="Genomic_DNA"/>
</dbReference>
<dbReference type="InterPro" id="IPR004360">
    <property type="entry name" value="Glyas_Fos-R_dOase_dom"/>
</dbReference>
<dbReference type="SUPFAM" id="SSF54593">
    <property type="entry name" value="Glyoxalase/Bleomycin resistance protein/Dihydroxybiphenyl dioxygenase"/>
    <property type="match status" value="1"/>
</dbReference>
<dbReference type="Pfam" id="PF00903">
    <property type="entry name" value="Glyoxalase"/>
    <property type="match status" value="1"/>
</dbReference>
<accession>A0A4U0S2K5</accession>
<organism evidence="2 3">
    <name type="scientific">Actinacidiphila oryziradicis</name>
    <dbReference type="NCBI Taxonomy" id="2571141"/>
    <lineage>
        <taxon>Bacteria</taxon>
        <taxon>Bacillati</taxon>
        <taxon>Actinomycetota</taxon>
        <taxon>Actinomycetes</taxon>
        <taxon>Kitasatosporales</taxon>
        <taxon>Streptomycetaceae</taxon>
        <taxon>Actinacidiphila</taxon>
    </lineage>
</organism>
<dbReference type="RefSeq" id="WP_136728543.1">
    <property type="nucleotide sequence ID" value="NZ_SUMC01000056.1"/>
</dbReference>
<gene>
    <name evidence="2" type="ORF">FCI23_36905</name>
</gene>
<dbReference type="InterPro" id="IPR029068">
    <property type="entry name" value="Glyas_Bleomycin-R_OHBP_Dase"/>
</dbReference>
<reference evidence="2 3" key="1">
    <citation type="submission" date="2019-04" db="EMBL/GenBank/DDBJ databases">
        <title>Streptomyces oryziradicis sp. nov., a novel actinomycete isolated from rhizosphere soil of rice (Oryza sativa L.).</title>
        <authorList>
            <person name="Li C."/>
        </authorList>
    </citation>
    <scope>NUCLEOTIDE SEQUENCE [LARGE SCALE GENOMIC DNA]</scope>
    <source>
        <strain evidence="2 3">NEAU-C40</strain>
    </source>
</reference>
<dbReference type="Proteomes" id="UP000305778">
    <property type="component" value="Unassembled WGS sequence"/>
</dbReference>
<dbReference type="PROSITE" id="PS51819">
    <property type="entry name" value="VOC"/>
    <property type="match status" value="1"/>
</dbReference>
<proteinExistence type="predicted"/>
<feature type="domain" description="VOC" evidence="1">
    <location>
        <begin position="5"/>
        <end position="121"/>
    </location>
</feature>
<dbReference type="CDD" id="cd06587">
    <property type="entry name" value="VOC"/>
    <property type="match status" value="1"/>
</dbReference>
<evidence type="ECO:0000259" key="1">
    <source>
        <dbReference type="PROSITE" id="PS51819"/>
    </source>
</evidence>
<evidence type="ECO:0000313" key="3">
    <source>
        <dbReference type="Proteomes" id="UP000305778"/>
    </source>
</evidence>
<protein>
    <submittedName>
        <fullName evidence="2">VOC family protein</fullName>
    </submittedName>
</protein>
<sequence>MDSVRITTAFIPVADPATSAHWYSRILGFRIYSEDEWSAVLRSGEGVGSTSLTLLGPASGIQAKPGLGWATCNFAVAGLGQARSDLEGQGCEPSAIEGAPEICCFFTIRDPDGNTLLITDR</sequence>